<dbReference type="Gene3D" id="3.40.50.2000">
    <property type="entry name" value="Glycogen Phosphorylase B"/>
    <property type="match status" value="2"/>
</dbReference>
<dbReference type="CDD" id="cd03801">
    <property type="entry name" value="GT4_PimA-like"/>
    <property type="match status" value="1"/>
</dbReference>
<dbReference type="KEGG" id="nli:G3M70_06570"/>
<dbReference type="InterPro" id="IPR028098">
    <property type="entry name" value="Glyco_trans_4-like_N"/>
</dbReference>
<evidence type="ECO:0000259" key="2">
    <source>
        <dbReference type="Pfam" id="PF13439"/>
    </source>
</evidence>
<proteinExistence type="predicted"/>
<dbReference type="InterPro" id="IPR050194">
    <property type="entry name" value="Glycosyltransferase_grp1"/>
</dbReference>
<feature type="domain" description="Glycosyl transferase family 1" evidence="1">
    <location>
        <begin position="206"/>
        <end position="358"/>
    </location>
</feature>
<evidence type="ECO:0000313" key="4">
    <source>
        <dbReference type="Proteomes" id="UP000594688"/>
    </source>
</evidence>
<protein>
    <submittedName>
        <fullName evidence="3">Glycosyltransferase family 4 protein</fullName>
    </submittedName>
</protein>
<dbReference type="SUPFAM" id="SSF53756">
    <property type="entry name" value="UDP-Glycosyltransferase/glycogen phosphorylase"/>
    <property type="match status" value="1"/>
</dbReference>
<keyword evidence="3" id="KW-0808">Transferase</keyword>
<name>A0A7T0BVF6_9BACT</name>
<reference evidence="3 4" key="1">
    <citation type="submission" date="2020-02" db="EMBL/GenBank/DDBJ databases">
        <title>Genomic and physiological characterization of two novel Nitrospinaceae genera.</title>
        <authorList>
            <person name="Mueller A.J."/>
            <person name="Jung M.-Y."/>
            <person name="Strachan C.R."/>
            <person name="Herbold C.W."/>
            <person name="Kirkegaard R.H."/>
            <person name="Daims H."/>
        </authorList>
    </citation>
    <scope>NUCLEOTIDE SEQUENCE [LARGE SCALE GENOMIC DNA]</scope>
    <source>
        <strain evidence="3">EB</strain>
    </source>
</reference>
<organism evidence="3 4">
    <name type="scientific">Candidatus Nitronauta litoralis</name>
    <dbReference type="NCBI Taxonomy" id="2705533"/>
    <lineage>
        <taxon>Bacteria</taxon>
        <taxon>Pseudomonadati</taxon>
        <taxon>Nitrospinota/Tectimicrobiota group</taxon>
        <taxon>Nitrospinota</taxon>
        <taxon>Nitrospinia</taxon>
        <taxon>Nitrospinales</taxon>
        <taxon>Nitrospinaceae</taxon>
        <taxon>Candidatus Nitronauta</taxon>
    </lineage>
</organism>
<dbReference type="PANTHER" id="PTHR45947:SF13">
    <property type="entry name" value="TRANSFERASE"/>
    <property type="match status" value="1"/>
</dbReference>
<accession>A0A7T0BVF6</accession>
<gene>
    <name evidence="3" type="ORF">G3M70_06570</name>
</gene>
<dbReference type="Pfam" id="PF00534">
    <property type="entry name" value="Glycos_transf_1"/>
    <property type="match status" value="1"/>
</dbReference>
<dbReference type="AlphaFoldDB" id="A0A7T0BVF6"/>
<dbReference type="EMBL" id="CP048685">
    <property type="protein sequence ID" value="QPJ61566.1"/>
    <property type="molecule type" value="Genomic_DNA"/>
</dbReference>
<evidence type="ECO:0000313" key="3">
    <source>
        <dbReference type="EMBL" id="QPJ61566.1"/>
    </source>
</evidence>
<feature type="domain" description="Glycosyltransferase subfamily 4-like N-terminal" evidence="2">
    <location>
        <begin position="58"/>
        <end position="200"/>
    </location>
</feature>
<sequence length="388" mass="43535">MKVLHAYNRHRGIGGSDNAWDETIRISREGGLEIGEFSRNSRDIVPNILGKAQAFFSGLYSKSAVEDFDRHLDSFKPDVVHAHELYPLISPWILKRCAERKIPAVFTCYDYRMTCAVVTHFHKGKLCLRCKNGKEWWAVLKNCRSNVFESLAYALRNRVARTNRLFIDNVSQFIVLSDFPKQWLINEVGIAPERVSVNPCSLKLPEETGDPAKGDYVAFAGRFASEKGVDLLVEAARKAKVPVKLAGDADTHPAIKEGDSVECLMIRGKEELSKFYRNARMVVVPSIWYETFGLVAAEAMSYGIPVVASRFGALMSTVKDGVSGLLFEMNNADDLAEKITTIWNDPDLAKKLGEGGRREVKERFDPSLQFSQLVEVYEKAIASPIHKN</sequence>
<dbReference type="Pfam" id="PF13439">
    <property type="entry name" value="Glyco_transf_4"/>
    <property type="match status" value="1"/>
</dbReference>
<evidence type="ECO:0000259" key="1">
    <source>
        <dbReference type="Pfam" id="PF00534"/>
    </source>
</evidence>
<dbReference type="Proteomes" id="UP000594688">
    <property type="component" value="Chromosome"/>
</dbReference>
<dbReference type="GO" id="GO:0016757">
    <property type="term" value="F:glycosyltransferase activity"/>
    <property type="evidence" value="ECO:0007669"/>
    <property type="project" value="InterPro"/>
</dbReference>
<dbReference type="InterPro" id="IPR001296">
    <property type="entry name" value="Glyco_trans_1"/>
</dbReference>
<dbReference type="PANTHER" id="PTHR45947">
    <property type="entry name" value="SULFOQUINOVOSYL TRANSFERASE SQD2"/>
    <property type="match status" value="1"/>
</dbReference>